<feature type="compositionally biased region" description="Polar residues" evidence="1">
    <location>
        <begin position="569"/>
        <end position="603"/>
    </location>
</feature>
<accession>A0ABQ7KRB2</accession>
<sequence length="945" mass="107783">MSLRNMPSSTRSNKKKHLLFSEDLAHLERTIRKDQRSTSLFDAAAFTSTDSHTQLSTNTRPSSSTDLHRSTSIDTTPCTSINHQSRNMVAIVILRHDENGNLYDKVGHLRNAAGQKLDAQGNFESSQEEFAEKHPHPLSPFYVKIDQPHEPAVDRQRETNIDRPPSPPINRWAPLTHRVRLPSIDSIRINALRLPPKPLTNPPEPTTNPSDTTPEPMQVDKATDGRRETKETEEDIRRMFHHVRERMKLRITLKKKSDHGKFAIPCVVKGIEFLHALCDTQSAYYLRLWQTTWIFISWTSSLTGLLLGRAFLATLGAECDMNTNRLCLTLIDPDVHYDPVQVVRQQVNLVELGNDLGYIAACHCGAEYETEYSESIDTHTASSIDSNEAPMTDERYPTSLDGKQPVDHFTLPDQCYPYFSFQQPNKRGRDDYSIGNWAESGFHESFAVETIIPSSNEDPTEEYDEDYWKERAIEIAMQDDRYSSHSFNNTSPPSIDRVHSASVDTHPHPAKQSYASIDTIPGTSIDVKVVAFENEKLNIPFPSRFTNTYIRSFAPQITSHDTKAEKMNAPTNLSEGTSRKSIQYRNPNSADKSLSSINTPVSTSIDSHSKPKLSFFTKKNMSIDYNFLTHDEFGIFRDKDGHARAMDGRILQVSRQDIADILQLANEPDNLFMQQRSIPDNIPAVLDEYPRANTTKIGSHQSCRQVGQASIDKVASTLLDRVTPMSLDRARSPSIDRGYECERHANDIYEARKFRWKQKDEYGVYIDESGYARSIAGEMILVTKDNIRNFLERASLFEESHICLPEHATSFTPTRMAPEIYTKDEINEMVTDICVAQEKLGDELKTLVDDTYQPLDRGYNELFRSMAEMRTKIESIVGTKICTVDFRLNKESRRALLSRGPGYLLMLHAKQSEHEIKTRKDNKSKGEQSRSYFKFAFERYNKVRV</sequence>
<gene>
    <name evidence="2" type="primary">A10g504310.1_BraROA</name>
    <name evidence="2" type="ORF">IGI04_040420</name>
</gene>
<feature type="compositionally biased region" description="Pro residues" evidence="1">
    <location>
        <begin position="195"/>
        <end position="206"/>
    </location>
</feature>
<name>A0ABQ7KRB2_BRACM</name>
<reference evidence="2 3" key="1">
    <citation type="submission" date="2021-03" db="EMBL/GenBank/DDBJ databases">
        <authorList>
            <person name="King G.J."/>
            <person name="Bancroft I."/>
            <person name="Baten A."/>
            <person name="Bloomfield J."/>
            <person name="Borpatragohain P."/>
            <person name="He Z."/>
            <person name="Irish N."/>
            <person name="Irwin J."/>
            <person name="Liu K."/>
            <person name="Mauleon R.P."/>
            <person name="Moore J."/>
            <person name="Morris R."/>
            <person name="Ostergaard L."/>
            <person name="Wang B."/>
            <person name="Wells R."/>
        </authorList>
    </citation>
    <scope>NUCLEOTIDE SEQUENCE [LARGE SCALE GENOMIC DNA]</scope>
    <source>
        <strain evidence="2">R-o-18</strain>
        <tissue evidence="2">Leaf</tissue>
    </source>
</reference>
<feature type="region of interest" description="Disordered" evidence="1">
    <location>
        <begin position="153"/>
        <end position="173"/>
    </location>
</feature>
<feature type="compositionally biased region" description="Basic and acidic residues" evidence="1">
    <location>
        <begin position="221"/>
        <end position="232"/>
    </location>
</feature>
<organism evidence="2 3">
    <name type="scientific">Brassica rapa subsp. trilocularis</name>
    <dbReference type="NCBI Taxonomy" id="1813537"/>
    <lineage>
        <taxon>Eukaryota</taxon>
        <taxon>Viridiplantae</taxon>
        <taxon>Streptophyta</taxon>
        <taxon>Embryophyta</taxon>
        <taxon>Tracheophyta</taxon>
        <taxon>Spermatophyta</taxon>
        <taxon>Magnoliopsida</taxon>
        <taxon>eudicotyledons</taxon>
        <taxon>Gunneridae</taxon>
        <taxon>Pentapetalae</taxon>
        <taxon>rosids</taxon>
        <taxon>malvids</taxon>
        <taxon>Brassicales</taxon>
        <taxon>Brassicaceae</taxon>
        <taxon>Brassiceae</taxon>
        <taxon>Brassica</taxon>
    </lineage>
</organism>
<proteinExistence type="predicted"/>
<keyword evidence="3" id="KW-1185">Reference proteome</keyword>
<feature type="compositionally biased region" description="Polar residues" evidence="1">
    <location>
        <begin position="50"/>
        <end position="65"/>
    </location>
</feature>
<evidence type="ECO:0000313" key="3">
    <source>
        <dbReference type="Proteomes" id="UP000823674"/>
    </source>
</evidence>
<evidence type="ECO:0000256" key="1">
    <source>
        <dbReference type="SAM" id="MobiDB-lite"/>
    </source>
</evidence>
<evidence type="ECO:0000313" key="2">
    <source>
        <dbReference type="EMBL" id="KAG5375824.1"/>
    </source>
</evidence>
<feature type="region of interest" description="Disordered" evidence="1">
    <location>
        <begin position="562"/>
        <end position="603"/>
    </location>
</feature>
<feature type="region of interest" description="Disordered" evidence="1">
    <location>
        <begin position="193"/>
        <end position="232"/>
    </location>
</feature>
<protein>
    <submittedName>
        <fullName evidence="2">Uncharacterized protein</fullName>
    </submittedName>
</protein>
<feature type="compositionally biased region" description="Low complexity" evidence="1">
    <location>
        <begin position="207"/>
        <end position="216"/>
    </location>
</feature>
<feature type="compositionally biased region" description="Polar residues" evidence="1">
    <location>
        <begin position="484"/>
        <end position="493"/>
    </location>
</feature>
<dbReference type="Proteomes" id="UP000823674">
    <property type="component" value="Chromosome A10"/>
</dbReference>
<comment type="caution">
    <text evidence="2">The sequence shown here is derived from an EMBL/GenBank/DDBJ whole genome shotgun (WGS) entry which is preliminary data.</text>
</comment>
<feature type="region of interest" description="Disordered" evidence="1">
    <location>
        <begin position="50"/>
        <end position="76"/>
    </location>
</feature>
<dbReference type="EMBL" id="JADBGQ010000010">
    <property type="protein sequence ID" value="KAG5375824.1"/>
    <property type="molecule type" value="Genomic_DNA"/>
</dbReference>
<feature type="region of interest" description="Disordered" evidence="1">
    <location>
        <begin position="483"/>
        <end position="515"/>
    </location>
</feature>